<feature type="domain" description="DEAD-box RNA helicase Q" evidence="10">
    <location>
        <begin position="57"/>
        <end position="85"/>
    </location>
</feature>
<feature type="domain" description="Helicase ATP-binding" evidence="8">
    <location>
        <begin position="88"/>
        <end position="258"/>
    </location>
</feature>
<dbReference type="PROSITE" id="PS51195">
    <property type="entry name" value="Q_MOTIF"/>
    <property type="match status" value="1"/>
</dbReference>
<dbReference type="RefSeq" id="WP_202246411.1">
    <property type="nucleotide sequence ID" value="NZ_JAESIY010000014.1"/>
</dbReference>
<evidence type="ECO:0000256" key="3">
    <source>
        <dbReference type="ARBA" id="ARBA00022806"/>
    </source>
</evidence>
<evidence type="ECO:0000256" key="1">
    <source>
        <dbReference type="ARBA" id="ARBA00022741"/>
    </source>
</evidence>
<dbReference type="PANTHER" id="PTHR47959">
    <property type="entry name" value="ATP-DEPENDENT RNA HELICASE RHLE-RELATED"/>
    <property type="match status" value="1"/>
</dbReference>
<evidence type="ECO:0000313" key="12">
    <source>
        <dbReference type="Proteomes" id="UP000659388"/>
    </source>
</evidence>
<dbReference type="InterPro" id="IPR044742">
    <property type="entry name" value="DEAD/DEAH_RhlB"/>
</dbReference>
<comment type="caution">
    <text evidence="11">The sequence shown here is derived from an EMBL/GenBank/DDBJ whole genome shotgun (WGS) entry which is preliminary data.</text>
</comment>
<dbReference type="Pfam" id="PF00270">
    <property type="entry name" value="DEAD"/>
    <property type="match status" value="1"/>
</dbReference>
<name>A0A937FDN0_9BACT</name>
<dbReference type="Pfam" id="PF00271">
    <property type="entry name" value="Helicase_C"/>
    <property type="match status" value="1"/>
</dbReference>
<evidence type="ECO:0000256" key="6">
    <source>
        <dbReference type="PROSITE-ProRule" id="PRU00552"/>
    </source>
</evidence>
<dbReference type="EMBL" id="JAESIY010000014">
    <property type="protein sequence ID" value="MBL3658618.1"/>
    <property type="molecule type" value="Genomic_DNA"/>
</dbReference>
<feature type="short sequence motif" description="Q motif" evidence="6">
    <location>
        <begin position="57"/>
        <end position="85"/>
    </location>
</feature>
<dbReference type="SMART" id="SM00487">
    <property type="entry name" value="DEXDc"/>
    <property type="match status" value="1"/>
</dbReference>
<keyword evidence="2" id="KW-0378">Hydrolase</keyword>
<dbReference type="CDD" id="cd00268">
    <property type="entry name" value="DEADc"/>
    <property type="match status" value="1"/>
</dbReference>
<keyword evidence="12" id="KW-1185">Reference proteome</keyword>
<keyword evidence="3 11" id="KW-0347">Helicase</keyword>
<feature type="domain" description="Helicase C-terminal" evidence="9">
    <location>
        <begin position="283"/>
        <end position="405"/>
    </location>
</feature>
<evidence type="ECO:0000256" key="7">
    <source>
        <dbReference type="SAM" id="MobiDB-lite"/>
    </source>
</evidence>
<keyword evidence="1" id="KW-0547">Nucleotide-binding</keyword>
<dbReference type="SMART" id="SM00490">
    <property type="entry name" value="HELICc"/>
    <property type="match status" value="1"/>
</dbReference>
<evidence type="ECO:0000259" key="9">
    <source>
        <dbReference type="PROSITE" id="PS51194"/>
    </source>
</evidence>
<proteinExistence type="inferred from homology"/>
<dbReference type="InterPro" id="IPR014001">
    <property type="entry name" value="Helicase_ATP-bd"/>
</dbReference>
<keyword evidence="4" id="KW-0067">ATP-binding</keyword>
<dbReference type="InterPro" id="IPR014014">
    <property type="entry name" value="RNA_helicase_DEAD_Q_motif"/>
</dbReference>
<feature type="region of interest" description="Disordered" evidence="7">
    <location>
        <begin position="1"/>
        <end position="34"/>
    </location>
</feature>
<dbReference type="Gene3D" id="3.40.50.300">
    <property type="entry name" value="P-loop containing nucleotide triphosphate hydrolases"/>
    <property type="match status" value="2"/>
</dbReference>
<dbReference type="InterPro" id="IPR050079">
    <property type="entry name" value="DEAD_box_RNA_helicase"/>
</dbReference>
<organism evidence="11 12">
    <name type="scientific">Fulvivirga sediminis</name>
    <dbReference type="NCBI Taxonomy" id="2803949"/>
    <lineage>
        <taxon>Bacteria</taxon>
        <taxon>Pseudomonadati</taxon>
        <taxon>Bacteroidota</taxon>
        <taxon>Cytophagia</taxon>
        <taxon>Cytophagales</taxon>
        <taxon>Fulvivirgaceae</taxon>
        <taxon>Fulvivirga</taxon>
    </lineage>
</organism>
<evidence type="ECO:0000259" key="8">
    <source>
        <dbReference type="PROSITE" id="PS51192"/>
    </source>
</evidence>
<dbReference type="SUPFAM" id="SSF52540">
    <property type="entry name" value="P-loop containing nucleoside triphosphate hydrolases"/>
    <property type="match status" value="1"/>
</dbReference>
<dbReference type="GO" id="GO:0003676">
    <property type="term" value="F:nucleic acid binding"/>
    <property type="evidence" value="ECO:0007669"/>
    <property type="project" value="InterPro"/>
</dbReference>
<evidence type="ECO:0000259" key="10">
    <source>
        <dbReference type="PROSITE" id="PS51195"/>
    </source>
</evidence>
<dbReference type="InterPro" id="IPR001650">
    <property type="entry name" value="Helicase_C-like"/>
</dbReference>
<reference evidence="11" key="1">
    <citation type="submission" date="2021-01" db="EMBL/GenBank/DDBJ databases">
        <title>Fulvivirga kasyanovii gen. nov., sp nov., a novel member of the phylum Bacteroidetes isolated from seawater in a mussel farm.</title>
        <authorList>
            <person name="Zhao L.-H."/>
            <person name="Wang Z.-J."/>
        </authorList>
    </citation>
    <scope>NUCLEOTIDE SEQUENCE</scope>
    <source>
        <strain evidence="11">2943</strain>
    </source>
</reference>
<evidence type="ECO:0000256" key="4">
    <source>
        <dbReference type="ARBA" id="ARBA00022840"/>
    </source>
</evidence>
<dbReference type="GO" id="GO:0005829">
    <property type="term" value="C:cytosol"/>
    <property type="evidence" value="ECO:0007669"/>
    <property type="project" value="TreeGrafter"/>
</dbReference>
<feature type="compositionally biased region" description="Basic residues" evidence="7">
    <location>
        <begin position="1"/>
        <end position="11"/>
    </location>
</feature>
<sequence length="405" mass="45377">MNNIRTKRKRNNGFSKTNASRPNGRRTGKKKAVSSIDPKMLVKKAVKKEESKYVPTRSFDEMPLNVNLKANIYEKGFSYPTQIQDQTLELLLEGRDMVGVANTGTGKTGAFLIPIINQLLDNPKACRALVVVPTRELAVQVEEEFKSLTKGLGLFVSSFIGGTNVGRDMSQLRRKNHVIIGTPGRLIDLISRDALKMNDLNTLVLDEFDRMLDMGFVNDIKKMVNLMHNRKQTMLFSATIDNTQKSLIKMLLHDPVEVKVSSGKTTSDHIDQDIIHVPAGEDKFKMLLDLIDDKEFEKVLVFAETKRMADKVAKKLNQSGLKADQIHGNKSQNYRMKALNRFKKGDVKVLVATDVAARGIDVSDVTHVINYQLPLNFDSYVHRIGRTGRGGKSGKAFTFIDPSDN</sequence>
<evidence type="ECO:0000256" key="5">
    <source>
        <dbReference type="ARBA" id="ARBA00038437"/>
    </source>
</evidence>
<dbReference type="GO" id="GO:0005524">
    <property type="term" value="F:ATP binding"/>
    <property type="evidence" value="ECO:0007669"/>
    <property type="project" value="UniProtKB-KW"/>
</dbReference>
<gene>
    <name evidence="11" type="ORF">JL102_20880</name>
</gene>
<dbReference type="GO" id="GO:0003724">
    <property type="term" value="F:RNA helicase activity"/>
    <property type="evidence" value="ECO:0007669"/>
    <property type="project" value="InterPro"/>
</dbReference>
<dbReference type="PANTHER" id="PTHR47959:SF13">
    <property type="entry name" value="ATP-DEPENDENT RNA HELICASE RHLE"/>
    <property type="match status" value="1"/>
</dbReference>
<feature type="compositionally biased region" description="Polar residues" evidence="7">
    <location>
        <begin position="12"/>
        <end position="21"/>
    </location>
</feature>
<feature type="compositionally biased region" description="Basic residues" evidence="7">
    <location>
        <begin position="23"/>
        <end position="32"/>
    </location>
</feature>
<protein>
    <submittedName>
        <fullName evidence="11">DEAD/DEAH box helicase</fullName>
    </submittedName>
</protein>
<dbReference type="GO" id="GO:0016787">
    <property type="term" value="F:hydrolase activity"/>
    <property type="evidence" value="ECO:0007669"/>
    <property type="project" value="UniProtKB-KW"/>
</dbReference>
<dbReference type="AlphaFoldDB" id="A0A937FDN0"/>
<dbReference type="Proteomes" id="UP000659388">
    <property type="component" value="Unassembled WGS sequence"/>
</dbReference>
<dbReference type="PROSITE" id="PS51194">
    <property type="entry name" value="HELICASE_CTER"/>
    <property type="match status" value="1"/>
</dbReference>
<comment type="similarity">
    <text evidence="5">Belongs to the DEAD box helicase family.</text>
</comment>
<evidence type="ECO:0000256" key="2">
    <source>
        <dbReference type="ARBA" id="ARBA00022801"/>
    </source>
</evidence>
<accession>A0A937FDN0</accession>
<dbReference type="CDD" id="cd18787">
    <property type="entry name" value="SF2_C_DEAD"/>
    <property type="match status" value="1"/>
</dbReference>
<dbReference type="InterPro" id="IPR027417">
    <property type="entry name" value="P-loop_NTPase"/>
</dbReference>
<evidence type="ECO:0000313" key="11">
    <source>
        <dbReference type="EMBL" id="MBL3658618.1"/>
    </source>
</evidence>
<dbReference type="InterPro" id="IPR011545">
    <property type="entry name" value="DEAD/DEAH_box_helicase_dom"/>
</dbReference>
<dbReference type="PROSITE" id="PS51192">
    <property type="entry name" value="HELICASE_ATP_BIND_1"/>
    <property type="match status" value="1"/>
</dbReference>